<evidence type="ECO:0000259" key="2">
    <source>
        <dbReference type="PROSITE" id="PS50235"/>
    </source>
</evidence>
<dbReference type="PANTHER" id="PTHR21646:SF39">
    <property type="entry name" value="UBIQUITIN CARBOXYL-TERMINAL HYDROLASE 16"/>
    <property type="match status" value="1"/>
</dbReference>
<proteinExistence type="predicted"/>
<dbReference type="PANTHER" id="PTHR21646">
    <property type="entry name" value="UBIQUITIN CARBOXYL-TERMINAL HYDROLASE"/>
    <property type="match status" value="1"/>
</dbReference>
<gene>
    <name evidence="3" type="ORF">BC938DRAFT_481721</name>
</gene>
<dbReference type="Pfam" id="PF00443">
    <property type="entry name" value="UCH"/>
    <property type="match status" value="1"/>
</dbReference>
<feature type="domain" description="USP" evidence="2">
    <location>
        <begin position="94"/>
        <end position="364"/>
    </location>
</feature>
<feature type="region of interest" description="Disordered" evidence="1">
    <location>
        <begin position="313"/>
        <end position="364"/>
    </location>
</feature>
<dbReference type="GO" id="GO:0004843">
    <property type="term" value="F:cysteine-type deubiquitinase activity"/>
    <property type="evidence" value="ECO:0007669"/>
    <property type="project" value="InterPro"/>
</dbReference>
<evidence type="ECO:0000256" key="1">
    <source>
        <dbReference type="SAM" id="MobiDB-lite"/>
    </source>
</evidence>
<dbReference type="EMBL" id="RBNJ01006432">
    <property type="protein sequence ID" value="RUS28574.1"/>
    <property type="molecule type" value="Genomic_DNA"/>
</dbReference>
<feature type="compositionally biased region" description="Basic and acidic residues" evidence="1">
    <location>
        <begin position="321"/>
        <end position="348"/>
    </location>
</feature>
<dbReference type="InterPro" id="IPR050185">
    <property type="entry name" value="Ub_carboxyl-term_hydrolase"/>
</dbReference>
<keyword evidence="4" id="KW-1185">Reference proteome</keyword>
<dbReference type="AlphaFoldDB" id="A0A433QFP1"/>
<protein>
    <recommendedName>
        <fullName evidence="2">USP domain-containing protein</fullName>
    </recommendedName>
</protein>
<dbReference type="Gene3D" id="3.90.70.10">
    <property type="entry name" value="Cysteine proteinases"/>
    <property type="match status" value="1"/>
</dbReference>
<name>A0A433QFP1_9FUNG</name>
<evidence type="ECO:0000313" key="3">
    <source>
        <dbReference type="EMBL" id="RUS28574.1"/>
    </source>
</evidence>
<dbReference type="SUPFAM" id="SSF54001">
    <property type="entry name" value="Cysteine proteinases"/>
    <property type="match status" value="1"/>
</dbReference>
<dbReference type="InterPro" id="IPR001394">
    <property type="entry name" value="Peptidase_C19_UCH"/>
</dbReference>
<dbReference type="PROSITE" id="PS50235">
    <property type="entry name" value="USP_3"/>
    <property type="match status" value="1"/>
</dbReference>
<feature type="non-terminal residue" evidence="3">
    <location>
        <position position="364"/>
    </location>
</feature>
<organism evidence="3 4">
    <name type="scientific">Jimgerdemannia flammicorona</name>
    <dbReference type="NCBI Taxonomy" id="994334"/>
    <lineage>
        <taxon>Eukaryota</taxon>
        <taxon>Fungi</taxon>
        <taxon>Fungi incertae sedis</taxon>
        <taxon>Mucoromycota</taxon>
        <taxon>Mucoromycotina</taxon>
        <taxon>Endogonomycetes</taxon>
        <taxon>Endogonales</taxon>
        <taxon>Endogonaceae</taxon>
        <taxon>Jimgerdemannia</taxon>
    </lineage>
</organism>
<dbReference type="Proteomes" id="UP000274822">
    <property type="component" value="Unassembled WGS sequence"/>
</dbReference>
<dbReference type="InterPro" id="IPR038765">
    <property type="entry name" value="Papain-like_cys_pep_sf"/>
</dbReference>
<dbReference type="InterPro" id="IPR018200">
    <property type="entry name" value="USP_CS"/>
</dbReference>
<dbReference type="PROSITE" id="PS00972">
    <property type="entry name" value="USP_1"/>
    <property type="match status" value="1"/>
</dbReference>
<feature type="region of interest" description="Disordered" evidence="1">
    <location>
        <begin position="206"/>
        <end position="242"/>
    </location>
</feature>
<accession>A0A433QFP1</accession>
<dbReference type="InterPro" id="IPR028889">
    <property type="entry name" value="USP"/>
</dbReference>
<evidence type="ECO:0000313" key="4">
    <source>
        <dbReference type="Proteomes" id="UP000274822"/>
    </source>
</evidence>
<feature type="compositionally biased region" description="Basic and acidic residues" evidence="1">
    <location>
        <begin position="206"/>
        <end position="217"/>
    </location>
</feature>
<dbReference type="GO" id="GO:0016579">
    <property type="term" value="P:protein deubiquitination"/>
    <property type="evidence" value="ECO:0007669"/>
    <property type="project" value="InterPro"/>
</dbReference>
<sequence>MRKWEWITRWQLTWIRSNAGTCGQGVGKEMGRKVECYACDSEVVASSTRNQLVQEAQTAIEKAIKPKYAGKMKVLELPTRSSSITRPTHKPIAPGLTNLGNTCFFNSTLQAVAATPLLHVAWSTAPGATAVFPPFTTTGDVGPLHNALRSLAITLWTQQAGNVNPNQLFGQVAKRWKQFRGMRQQDAHELMRFLLDGVRGEEVQFLKKLQPPREQKPKSKRKRRKSASTSAPEPAIQARPEPRPLVDTVFGGQLVSVIVCDVCKSVSYSHEDFLDLSLQIAIPGPRRADSNKAGKQNFQSRLGEARKRVGDFIRSLSPVQYEREKVKEKEKDKERDRERDKDKDKEKSSNSGDDTPTDAHTPCH</sequence>
<comment type="caution">
    <text evidence="3">The sequence shown here is derived from an EMBL/GenBank/DDBJ whole genome shotgun (WGS) entry which is preliminary data.</text>
</comment>
<reference evidence="3 4" key="1">
    <citation type="journal article" date="2018" name="New Phytol.">
        <title>Phylogenomics of Endogonaceae and evolution of mycorrhizas within Mucoromycota.</title>
        <authorList>
            <person name="Chang Y."/>
            <person name="Desiro A."/>
            <person name="Na H."/>
            <person name="Sandor L."/>
            <person name="Lipzen A."/>
            <person name="Clum A."/>
            <person name="Barry K."/>
            <person name="Grigoriev I.V."/>
            <person name="Martin F.M."/>
            <person name="Stajich J.E."/>
            <person name="Smith M.E."/>
            <person name="Bonito G."/>
            <person name="Spatafora J.W."/>
        </authorList>
    </citation>
    <scope>NUCLEOTIDE SEQUENCE [LARGE SCALE GENOMIC DNA]</scope>
    <source>
        <strain evidence="3 4">AD002</strain>
    </source>
</reference>